<evidence type="ECO:0000256" key="3">
    <source>
        <dbReference type="SAM" id="SignalP"/>
    </source>
</evidence>
<reference evidence="4" key="2">
    <citation type="submission" date="2020-06" db="EMBL/GenBank/DDBJ databases">
        <authorList>
            <person name="Sheffer M."/>
        </authorList>
    </citation>
    <scope>NUCLEOTIDE SEQUENCE</scope>
</reference>
<dbReference type="Proteomes" id="UP000807504">
    <property type="component" value="Unassembled WGS sequence"/>
</dbReference>
<organism evidence="4 5">
    <name type="scientific">Argiope bruennichi</name>
    <name type="common">Wasp spider</name>
    <name type="synonym">Aranea bruennichi</name>
    <dbReference type="NCBI Taxonomy" id="94029"/>
    <lineage>
        <taxon>Eukaryota</taxon>
        <taxon>Metazoa</taxon>
        <taxon>Ecdysozoa</taxon>
        <taxon>Arthropoda</taxon>
        <taxon>Chelicerata</taxon>
        <taxon>Arachnida</taxon>
        <taxon>Araneae</taxon>
        <taxon>Araneomorphae</taxon>
        <taxon>Entelegynae</taxon>
        <taxon>Araneoidea</taxon>
        <taxon>Araneidae</taxon>
        <taxon>Argiope</taxon>
    </lineage>
</organism>
<keyword evidence="3" id="KW-0732">Signal</keyword>
<dbReference type="AlphaFoldDB" id="A0A8T0FUJ9"/>
<name>A0A8T0FUJ9_ARGBR</name>
<dbReference type="InterPro" id="IPR001611">
    <property type="entry name" value="Leu-rich_rpt"/>
</dbReference>
<feature type="chain" id="PRO_5035842113" evidence="3">
    <location>
        <begin position="17"/>
        <end position="613"/>
    </location>
</feature>
<dbReference type="SUPFAM" id="SSF52058">
    <property type="entry name" value="L domain-like"/>
    <property type="match status" value="2"/>
</dbReference>
<dbReference type="Pfam" id="PF13855">
    <property type="entry name" value="LRR_8"/>
    <property type="match status" value="2"/>
</dbReference>
<dbReference type="SMART" id="SM00369">
    <property type="entry name" value="LRR_TYP"/>
    <property type="match status" value="6"/>
</dbReference>
<comment type="caution">
    <text evidence="4">The sequence shown here is derived from an EMBL/GenBank/DDBJ whole genome shotgun (WGS) entry which is preliminary data.</text>
</comment>
<dbReference type="Gene3D" id="3.80.10.10">
    <property type="entry name" value="Ribonuclease Inhibitor"/>
    <property type="match status" value="3"/>
</dbReference>
<feature type="signal peptide" evidence="3">
    <location>
        <begin position="1"/>
        <end position="16"/>
    </location>
</feature>
<proteinExistence type="predicted"/>
<keyword evidence="5" id="KW-1185">Reference proteome</keyword>
<evidence type="ECO:0000256" key="1">
    <source>
        <dbReference type="ARBA" id="ARBA00022614"/>
    </source>
</evidence>
<evidence type="ECO:0000313" key="5">
    <source>
        <dbReference type="Proteomes" id="UP000807504"/>
    </source>
</evidence>
<dbReference type="FunFam" id="3.80.10.10:FF:001360">
    <property type="entry name" value="Uncharacterized protein"/>
    <property type="match status" value="1"/>
</dbReference>
<accession>A0A8T0FUJ9</accession>
<gene>
    <name evidence="4" type="ORF">HNY73_004832</name>
</gene>
<dbReference type="InterPro" id="IPR003591">
    <property type="entry name" value="Leu-rich_rpt_typical-subtyp"/>
</dbReference>
<dbReference type="PROSITE" id="PS51450">
    <property type="entry name" value="LRR"/>
    <property type="match status" value="2"/>
</dbReference>
<dbReference type="PANTHER" id="PTHR24366">
    <property type="entry name" value="IG(IMMUNOGLOBULIN) AND LRR(LEUCINE RICH REPEAT) DOMAINS"/>
    <property type="match status" value="1"/>
</dbReference>
<keyword evidence="1" id="KW-0433">Leucine-rich repeat</keyword>
<protein>
    <submittedName>
        <fullName evidence="4">Nyctalopin like protein</fullName>
    </submittedName>
</protein>
<keyword evidence="2" id="KW-0677">Repeat</keyword>
<evidence type="ECO:0000313" key="4">
    <source>
        <dbReference type="EMBL" id="KAF8793339.1"/>
    </source>
</evidence>
<evidence type="ECO:0000256" key="2">
    <source>
        <dbReference type="ARBA" id="ARBA00022737"/>
    </source>
</evidence>
<dbReference type="EMBL" id="JABXBU010000003">
    <property type="protein sequence ID" value="KAF8793339.1"/>
    <property type="molecule type" value="Genomic_DNA"/>
</dbReference>
<dbReference type="InterPro" id="IPR032675">
    <property type="entry name" value="LRR_dom_sf"/>
</dbReference>
<dbReference type="PANTHER" id="PTHR24366:SF96">
    <property type="entry name" value="LEUCINE RICH REPEAT CONTAINING 53"/>
    <property type="match status" value="1"/>
</dbReference>
<dbReference type="SMART" id="SM00364">
    <property type="entry name" value="LRR_BAC"/>
    <property type="match status" value="2"/>
</dbReference>
<reference evidence="4" key="1">
    <citation type="journal article" date="2020" name="bioRxiv">
        <title>Chromosome-level reference genome of the European wasp spider Argiope bruennichi: a resource for studies on range expansion and evolutionary adaptation.</title>
        <authorList>
            <person name="Sheffer M.M."/>
            <person name="Hoppe A."/>
            <person name="Krehenwinkel H."/>
            <person name="Uhl G."/>
            <person name="Kuss A.W."/>
            <person name="Jensen L."/>
            <person name="Jensen C."/>
            <person name="Gillespie R.G."/>
            <person name="Hoff K.J."/>
            <person name="Prost S."/>
        </authorList>
    </citation>
    <scope>NUCLEOTIDE SEQUENCE</scope>
</reference>
<sequence length="613" mass="68800">MILVILVISVLSSAWSCPQEALPPCKCRTTPSGNNDVTCVAATSVDDLQKSLQGMKDRPIDALRIIDSSLLYFPSDMFEGFSIAKLHLIFTTLRDLSDTGVAFKGLESSLKTLIMQGCAVFNGWTWSELRNLTHLTAIRTVKSGLDIIDSDIEDIAHLNLDTIVFVQDTVSYIDDGAFSHFQNLKVLNIKRNLISEIKRSMFPNPAPKLTELHISYNRIETLPDDAFTNMPSLTTLVIAGNKLVTLERQIVSPVWKQLKKFDFSDSPLICDCRIKWMLQDGLPPATYADFILDSEVTKRQEEMIVLLLIASLLPAGLGCLFKTIPPCSCVQIAYRTTEITCKATTDADELEKSLLKLQNQPIQTLYIMDSSLMYLPSDAFQGLKVERLDLVNSTFQDLAESEVAFEGLGKTLQILNIQECTIFNGFNWDEFRNLKNLVTLKTIKAGIRAIDSDIGDIAHLPLKEIFLTQDSISYIDDSAFAKFKNLMVLSLKMNHISELKRSMFPNPAPKLRVINLSYNAIENLPEDMFTNMPGLLSILLAGNNLITVDQKTFSPVWSQLTKINLYENPMRCDCRMKWMLQMISPKNTWAECVHPPHLAGSNLAHLKADDLKC</sequence>